<accession>F4LPV4</accession>
<dbReference type="GO" id="GO:0047429">
    <property type="term" value="F:nucleoside triphosphate diphosphatase activity"/>
    <property type="evidence" value="ECO:0007669"/>
    <property type="project" value="InterPro"/>
</dbReference>
<dbReference type="InterPro" id="IPR048015">
    <property type="entry name" value="NTP-PPase_MazG-like_N"/>
</dbReference>
<proteinExistence type="predicted"/>
<dbReference type="KEGG" id="tbe:Trebr_0604"/>
<dbReference type="OrthoDB" id="9808939at2"/>
<dbReference type="Gene3D" id="1.10.287.1080">
    <property type="entry name" value="MazG-like"/>
    <property type="match status" value="2"/>
</dbReference>
<dbReference type="eggNOG" id="COG3956">
    <property type="taxonomic scope" value="Bacteria"/>
</dbReference>
<dbReference type="Pfam" id="PF03819">
    <property type="entry name" value="MazG"/>
    <property type="match status" value="1"/>
</dbReference>
<dbReference type="RefSeq" id="WP_013757765.1">
    <property type="nucleotide sequence ID" value="NC_015500.1"/>
</dbReference>
<dbReference type="STRING" id="906968.Trebr_0604"/>
<feature type="region of interest" description="Disordered" evidence="1">
    <location>
        <begin position="203"/>
        <end position="223"/>
    </location>
</feature>
<dbReference type="PANTHER" id="PTHR30522:SF0">
    <property type="entry name" value="NUCLEOSIDE TRIPHOSPHATE PYROPHOSPHOHYDROLASE"/>
    <property type="match status" value="1"/>
</dbReference>
<dbReference type="NCBIfam" id="TIGR00444">
    <property type="entry name" value="mazG"/>
    <property type="match status" value="1"/>
</dbReference>
<dbReference type="GO" id="GO:0046061">
    <property type="term" value="P:dATP catabolic process"/>
    <property type="evidence" value="ECO:0007669"/>
    <property type="project" value="TreeGrafter"/>
</dbReference>
<keyword evidence="4" id="KW-1185">Reference proteome</keyword>
<dbReference type="InterPro" id="IPR004518">
    <property type="entry name" value="MazG-like_dom"/>
</dbReference>
<evidence type="ECO:0000256" key="1">
    <source>
        <dbReference type="SAM" id="MobiDB-lite"/>
    </source>
</evidence>
<dbReference type="AlphaFoldDB" id="F4LPV4"/>
<dbReference type="SUPFAM" id="SSF101386">
    <property type="entry name" value="all-alpha NTP pyrophosphatases"/>
    <property type="match status" value="3"/>
</dbReference>
<gene>
    <name evidence="3" type="ordered locus">Trebr_0604</name>
</gene>
<organism evidence="3 4">
    <name type="scientific">Treponema brennaborense (strain DSM 12168 / CIP 105900 / DD5/3)</name>
    <dbReference type="NCBI Taxonomy" id="906968"/>
    <lineage>
        <taxon>Bacteria</taxon>
        <taxon>Pseudomonadati</taxon>
        <taxon>Spirochaetota</taxon>
        <taxon>Spirochaetia</taxon>
        <taxon>Spirochaetales</taxon>
        <taxon>Treponemataceae</taxon>
        <taxon>Treponema</taxon>
    </lineage>
</organism>
<dbReference type="GO" id="GO:0046052">
    <property type="term" value="P:UTP catabolic process"/>
    <property type="evidence" value="ECO:0007669"/>
    <property type="project" value="TreeGrafter"/>
</dbReference>
<protein>
    <submittedName>
        <fullName evidence="3">MazG family protein</fullName>
    </submittedName>
</protein>
<name>F4LPV4_TREBD</name>
<evidence type="ECO:0000313" key="3">
    <source>
        <dbReference type="EMBL" id="AEE16046.1"/>
    </source>
</evidence>
<feature type="compositionally biased region" description="Basic and acidic residues" evidence="1">
    <location>
        <begin position="206"/>
        <end position="222"/>
    </location>
</feature>
<sequence length="316" mass="35036">MNDTTHAFGRFFSVIKRLRADDGCPWDREQTPLSMRHDLIEEVFEAVEAISAGDAVHAREELGDVLLNAVMIAYMYEQNGDFTVTDALNEITDKLIRRHPHVFAESDGKSQMKGAVGTAGEVLNQWDAIKRNVEGRKSGCTLDEVPAGFPPLLKAYKMQKKASKKGFDWSAEADVFGKVAEEIREVKEAVLTVRSAIEAAADVPETDGREKTAQESATEKTAQKNVPAAFTKGAPEAVNRAQLHLEEEIGDLLFAVVNWARHLKADPATALERANGKFYRRFGYVERKMAEAGLPMDNAHLAQMDAFWDEAKARGE</sequence>
<evidence type="ECO:0000313" key="4">
    <source>
        <dbReference type="Proteomes" id="UP000006546"/>
    </source>
</evidence>
<reference evidence="4" key="1">
    <citation type="submission" date="2011-04" db="EMBL/GenBank/DDBJ databases">
        <title>The complete genome of Treponema brennaborense DSM 12168.</title>
        <authorList>
            <person name="Lucas S."/>
            <person name="Han J."/>
            <person name="Lapidus A."/>
            <person name="Bruce D."/>
            <person name="Goodwin L."/>
            <person name="Pitluck S."/>
            <person name="Peters L."/>
            <person name="Kyrpides N."/>
            <person name="Mavromatis K."/>
            <person name="Ivanova N."/>
            <person name="Mikhailova N."/>
            <person name="Pagani I."/>
            <person name="Teshima H."/>
            <person name="Detter J.C."/>
            <person name="Tapia R."/>
            <person name="Han C."/>
            <person name="Land M."/>
            <person name="Hauser L."/>
            <person name="Markowitz V."/>
            <person name="Cheng J.-F."/>
            <person name="Hugenholtz P."/>
            <person name="Woyke T."/>
            <person name="Wu D."/>
            <person name="Gronow S."/>
            <person name="Wellnitz S."/>
            <person name="Brambilla E."/>
            <person name="Klenk H.-P."/>
            <person name="Eisen J.A."/>
        </authorList>
    </citation>
    <scope>NUCLEOTIDE SEQUENCE [LARGE SCALE GENOMIC DNA]</scope>
    <source>
        <strain evidence="4">DSM 12168 / CIP 105900 / DD5/3</strain>
    </source>
</reference>
<dbReference type="CDD" id="cd11528">
    <property type="entry name" value="NTP-PPase_MazG_Nterm"/>
    <property type="match status" value="1"/>
</dbReference>
<dbReference type="GO" id="GO:0006203">
    <property type="term" value="P:dGTP catabolic process"/>
    <property type="evidence" value="ECO:0007669"/>
    <property type="project" value="TreeGrafter"/>
</dbReference>
<feature type="domain" description="NTP pyrophosphohydrolase MazG-like" evidence="2">
    <location>
        <begin position="30"/>
        <end position="103"/>
    </location>
</feature>
<dbReference type="GO" id="GO:0046076">
    <property type="term" value="P:dTTP catabolic process"/>
    <property type="evidence" value="ECO:0007669"/>
    <property type="project" value="TreeGrafter"/>
</dbReference>
<dbReference type="Proteomes" id="UP000006546">
    <property type="component" value="Chromosome"/>
</dbReference>
<evidence type="ECO:0000259" key="2">
    <source>
        <dbReference type="Pfam" id="PF03819"/>
    </source>
</evidence>
<dbReference type="CDD" id="cd11529">
    <property type="entry name" value="NTP-PPase_MazG_Cterm"/>
    <property type="match status" value="1"/>
</dbReference>
<dbReference type="GO" id="GO:0046047">
    <property type="term" value="P:TTP catabolic process"/>
    <property type="evidence" value="ECO:0007669"/>
    <property type="project" value="TreeGrafter"/>
</dbReference>
<dbReference type="EMBL" id="CP002696">
    <property type="protein sequence ID" value="AEE16046.1"/>
    <property type="molecule type" value="Genomic_DNA"/>
</dbReference>
<dbReference type="InterPro" id="IPR011551">
    <property type="entry name" value="NTP_PyrPHydrolase_MazG"/>
</dbReference>
<dbReference type="GO" id="GO:0046081">
    <property type="term" value="P:dUTP catabolic process"/>
    <property type="evidence" value="ECO:0007669"/>
    <property type="project" value="TreeGrafter"/>
</dbReference>
<dbReference type="InterPro" id="IPR048011">
    <property type="entry name" value="NTP-PPase_MazG-like_C"/>
</dbReference>
<dbReference type="PANTHER" id="PTHR30522">
    <property type="entry name" value="NUCLEOSIDE TRIPHOSPHATE PYROPHOSPHOHYDROLASE"/>
    <property type="match status" value="1"/>
</dbReference>
<dbReference type="HOGENOM" id="CLU_038356_0_1_12"/>